<dbReference type="Gene3D" id="3.40.250.10">
    <property type="entry name" value="Rhodanese-like domain"/>
    <property type="match status" value="1"/>
</dbReference>
<evidence type="ECO:0000256" key="1">
    <source>
        <dbReference type="SAM" id="MobiDB-lite"/>
    </source>
</evidence>
<dbReference type="InterPro" id="IPR036873">
    <property type="entry name" value="Rhodanese-like_dom_sf"/>
</dbReference>
<dbReference type="InterPro" id="IPR001763">
    <property type="entry name" value="Rhodanese-like_dom"/>
</dbReference>
<dbReference type="SMART" id="SM00450">
    <property type="entry name" value="RHOD"/>
    <property type="match status" value="1"/>
</dbReference>
<comment type="caution">
    <text evidence="3">The sequence shown here is derived from an EMBL/GenBank/DDBJ whole genome shotgun (WGS) entry which is preliminary data.</text>
</comment>
<dbReference type="AlphaFoldDB" id="A0A2M7Q940"/>
<dbReference type="Proteomes" id="UP000230973">
    <property type="component" value="Unassembled WGS sequence"/>
</dbReference>
<name>A0A2M7Q940_9BACT</name>
<protein>
    <recommendedName>
        <fullName evidence="2">Rhodanese domain-containing protein</fullName>
    </recommendedName>
</protein>
<feature type="compositionally biased region" description="Acidic residues" evidence="1">
    <location>
        <begin position="144"/>
        <end position="162"/>
    </location>
</feature>
<dbReference type="CDD" id="cd00158">
    <property type="entry name" value="RHOD"/>
    <property type="match status" value="1"/>
</dbReference>
<dbReference type="SUPFAM" id="SSF52821">
    <property type="entry name" value="Rhodanese/Cell cycle control phosphatase"/>
    <property type="match status" value="1"/>
</dbReference>
<feature type="domain" description="Rhodanese" evidence="2">
    <location>
        <begin position="33"/>
        <end position="125"/>
    </location>
</feature>
<evidence type="ECO:0000259" key="2">
    <source>
        <dbReference type="PROSITE" id="PS50206"/>
    </source>
</evidence>
<dbReference type="EMBL" id="PFLC01000053">
    <property type="protein sequence ID" value="PIY62085.1"/>
    <property type="molecule type" value="Genomic_DNA"/>
</dbReference>
<dbReference type="PROSITE" id="PS50206">
    <property type="entry name" value="RHODANESE_3"/>
    <property type="match status" value="1"/>
</dbReference>
<sequence length="162" mass="18137">MLDLAHLATIFMEKNAISHITCEHLLTIKKQPQPTEHVVLDLRDPLEYDAGHIEGSKNVPRRELTANVVNVVPDRKRHVIVVVGPTLESEIETIHDDLAELGYEKVEFLAGGFDRWCEISMPTVEDVLGGEVTPEEAGAVSKEEEPDLYEGEDLEETNEPLM</sequence>
<proteinExistence type="predicted"/>
<feature type="region of interest" description="Disordered" evidence="1">
    <location>
        <begin position="130"/>
        <end position="162"/>
    </location>
</feature>
<evidence type="ECO:0000313" key="4">
    <source>
        <dbReference type="Proteomes" id="UP000230973"/>
    </source>
</evidence>
<organism evidence="3 4">
    <name type="scientific">Candidatus Uhrbacteria bacterium CG_4_10_14_0_8_um_filter_58_22</name>
    <dbReference type="NCBI Taxonomy" id="1975029"/>
    <lineage>
        <taxon>Bacteria</taxon>
        <taxon>Candidatus Uhriibacteriota</taxon>
    </lineage>
</organism>
<reference evidence="4" key="1">
    <citation type="submission" date="2017-09" db="EMBL/GenBank/DDBJ databases">
        <title>Depth-based differentiation of microbial function through sediment-hosted aquifers and enrichment of novel symbionts in the deep terrestrial subsurface.</title>
        <authorList>
            <person name="Probst A.J."/>
            <person name="Ladd B."/>
            <person name="Jarett J.K."/>
            <person name="Geller-Mcgrath D.E."/>
            <person name="Sieber C.M.K."/>
            <person name="Emerson J.B."/>
            <person name="Anantharaman K."/>
            <person name="Thomas B.C."/>
            <person name="Malmstrom R."/>
            <person name="Stieglmeier M."/>
            <person name="Klingl A."/>
            <person name="Woyke T."/>
            <person name="Ryan C.M."/>
            <person name="Banfield J.F."/>
        </authorList>
    </citation>
    <scope>NUCLEOTIDE SEQUENCE [LARGE SCALE GENOMIC DNA]</scope>
</reference>
<gene>
    <name evidence="3" type="ORF">COY93_03935</name>
</gene>
<evidence type="ECO:0000313" key="3">
    <source>
        <dbReference type="EMBL" id="PIY62085.1"/>
    </source>
</evidence>
<accession>A0A2M7Q940</accession>
<dbReference type="Pfam" id="PF00581">
    <property type="entry name" value="Rhodanese"/>
    <property type="match status" value="1"/>
</dbReference>